<dbReference type="PANTHER" id="PTHR43685:SF2">
    <property type="entry name" value="GLYCOSYLTRANSFERASE 2-LIKE DOMAIN-CONTAINING PROTEIN"/>
    <property type="match status" value="1"/>
</dbReference>
<feature type="domain" description="Glycosyl transferase family 1" evidence="2">
    <location>
        <begin position="227"/>
        <end position="384"/>
    </location>
</feature>
<gene>
    <name evidence="5" type="ORF">Desgi_4560</name>
</gene>
<evidence type="ECO:0000259" key="3">
    <source>
        <dbReference type="Pfam" id="PF00535"/>
    </source>
</evidence>
<dbReference type="InterPro" id="IPR001296">
    <property type="entry name" value="Glyco_trans_1"/>
</dbReference>
<dbReference type="KEGG" id="dgi:Desgi_4560"/>
<name>R4KQG8_9FIRM</name>
<dbReference type="InterPro" id="IPR001173">
    <property type="entry name" value="Glyco_trans_2-like"/>
</dbReference>
<proteinExistence type="predicted"/>
<dbReference type="CDD" id="cd03801">
    <property type="entry name" value="GT4_PimA-like"/>
    <property type="match status" value="1"/>
</dbReference>
<dbReference type="RefSeq" id="WP_006522369.1">
    <property type="nucleotide sequence ID" value="NC_021184.1"/>
</dbReference>
<dbReference type="Pfam" id="PF00535">
    <property type="entry name" value="Glycos_transf_2"/>
    <property type="match status" value="1"/>
</dbReference>
<dbReference type="InterPro" id="IPR028098">
    <property type="entry name" value="Glyco_trans_4-like_N"/>
</dbReference>
<dbReference type="OrthoDB" id="1640114at2"/>
<dbReference type="Pfam" id="PF13439">
    <property type="entry name" value="Glyco_transf_4"/>
    <property type="match status" value="1"/>
</dbReference>
<keyword evidence="6" id="KW-1185">Reference proteome</keyword>
<dbReference type="InterPro" id="IPR029044">
    <property type="entry name" value="Nucleotide-diphossugar_trans"/>
</dbReference>
<dbReference type="SUPFAM" id="SSF53448">
    <property type="entry name" value="Nucleotide-diphospho-sugar transferases"/>
    <property type="match status" value="1"/>
</dbReference>
<dbReference type="SUPFAM" id="SSF53756">
    <property type="entry name" value="UDP-Glycosyltransferase/glycogen phosphorylase"/>
    <property type="match status" value="1"/>
</dbReference>
<dbReference type="HOGENOM" id="CLU_021683_0_0_9"/>
<dbReference type="eggNOG" id="COG0438">
    <property type="taxonomic scope" value="Bacteria"/>
</dbReference>
<keyword evidence="5" id="KW-0808">Transferase</keyword>
<dbReference type="eggNOG" id="COG1215">
    <property type="taxonomic scope" value="Bacteria"/>
</dbReference>
<evidence type="ECO:0000259" key="4">
    <source>
        <dbReference type="Pfam" id="PF13439"/>
    </source>
</evidence>
<dbReference type="Pfam" id="PF00534">
    <property type="entry name" value="Glycos_transf_1"/>
    <property type="match status" value="1"/>
</dbReference>
<accession>R4KQG8</accession>
<dbReference type="InterPro" id="IPR050834">
    <property type="entry name" value="Glycosyltransf_2"/>
</dbReference>
<keyword evidence="1" id="KW-0175">Coiled coil</keyword>
<feature type="domain" description="Glycosyltransferase subfamily 4-like N-terminal" evidence="4">
    <location>
        <begin position="16"/>
        <end position="195"/>
    </location>
</feature>
<dbReference type="CDD" id="cd00761">
    <property type="entry name" value="Glyco_tranf_GTA_type"/>
    <property type="match status" value="1"/>
</dbReference>
<dbReference type="GO" id="GO:0016757">
    <property type="term" value="F:glycosyltransferase activity"/>
    <property type="evidence" value="ECO:0007669"/>
    <property type="project" value="InterPro"/>
</dbReference>
<dbReference type="PANTHER" id="PTHR43685">
    <property type="entry name" value="GLYCOSYLTRANSFERASE"/>
    <property type="match status" value="1"/>
</dbReference>
<reference evidence="5 6" key="1">
    <citation type="submission" date="2012-01" db="EMBL/GenBank/DDBJ databases">
        <title>Complete sequence of Desulfotomaculum gibsoniae DSM 7213.</title>
        <authorList>
            <consortium name="US DOE Joint Genome Institute"/>
            <person name="Lucas S."/>
            <person name="Han J."/>
            <person name="Lapidus A."/>
            <person name="Cheng J.-F."/>
            <person name="Goodwin L."/>
            <person name="Pitluck S."/>
            <person name="Peters L."/>
            <person name="Ovchinnikova G."/>
            <person name="Teshima H."/>
            <person name="Detter J.C."/>
            <person name="Han C."/>
            <person name="Tapia R."/>
            <person name="Land M."/>
            <person name="Hauser L."/>
            <person name="Kyrpides N."/>
            <person name="Ivanova N."/>
            <person name="Pagani I."/>
            <person name="Parshina S."/>
            <person name="Plugge C."/>
            <person name="Muyzer G."/>
            <person name="Kuever J."/>
            <person name="Ivanova A."/>
            <person name="Nazina T."/>
            <person name="Klenk H.-P."/>
            <person name="Brambilla E."/>
            <person name="Spring S."/>
            <person name="Stams A.F."/>
            <person name="Woyke T."/>
        </authorList>
    </citation>
    <scope>NUCLEOTIDE SEQUENCE [LARGE SCALE GENOMIC DNA]</scope>
    <source>
        <strain evidence="5 6">DSM 7213</strain>
    </source>
</reference>
<organism evidence="5 6">
    <name type="scientific">Desulfoscipio gibsoniae DSM 7213</name>
    <dbReference type="NCBI Taxonomy" id="767817"/>
    <lineage>
        <taxon>Bacteria</taxon>
        <taxon>Bacillati</taxon>
        <taxon>Bacillota</taxon>
        <taxon>Clostridia</taxon>
        <taxon>Eubacteriales</taxon>
        <taxon>Desulfallaceae</taxon>
        <taxon>Desulfoscipio</taxon>
    </lineage>
</organism>
<dbReference type="Gene3D" id="3.90.550.10">
    <property type="entry name" value="Spore Coat Polysaccharide Biosynthesis Protein SpsA, Chain A"/>
    <property type="match status" value="1"/>
</dbReference>
<evidence type="ECO:0000313" key="6">
    <source>
        <dbReference type="Proteomes" id="UP000013520"/>
    </source>
</evidence>
<dbReference type="STRING" id="767817.Desgi_4560"/>
<dbReference type="AlphaFoldDB" id="R4KQG8"/>
<evidence type="ECO:0000259" key="2">
    <source>
        <dbReference type="Pfam" id="PF00534"/>
    </source>
</evidence>
<evidence type="ECO:0000313" key="5">
    <source>
        <dbReference type="EMBL" id="AGL03787.1"/>
    </source>
</evidence>
<dbReference type="EMBL" id="CP003273">
    <property type="protein sequence ID" value="AGL03787.1"/>
    <property type="molecule type" value="Genomic_DNA"/>
</dbReference>
<evidence type="ECO:0000256" key="1">
    <source>
        <dbReference type="SAM" id="Coils"/>
    </source>
</evidence>
<protein>
    <submittedName>
        <fullName evidence="5">Glycosyltransferase</fullName>
    </submittedName>
</protein>
<dbReference type="Proteomes" id="UP000013520">
    <property type="component" value="Chromosome"/>
</dbReference>
<feature type="domain" description="Glycosyltransferase 2-like" evidence="3">
    <location>
        <begin position="455"/>
        <end position="581"/>
    </location>
</feature>
<dbReference type="Gene3D" id="3.40.50.2000">
    <property type="entry name" value="Glycogen Phosphorylase B"/>
    <property type="match status" value="2"/>
</dbReference>
<feature type="coiled-coil region" evidence="1">
    <location>
        <begin position="706"/>
        <end position="733"/>
    </location>
</feature>
<sequence length="776" mass="87535">MKLWFLTTEYPPFFGGGIGTYMKHAVQMFAGAGHEVTVFVHGQENQELRQTERVRVVRFRSGCDDLGQETAGPEPDDHPAYPFNIMSHWPALSYCYAMQVRRYMDREGLPDVIEVQDYGGLGYYLLQQKWLGYAGISQVPVLVHLHTPTFEILTLDQYPAYRLPEYWAGRMEKFSILAADALICPSNFLKDKVTQTITGGRENLDIKVIRLPFEQPQPLNTELTEQPPEQLNTLVYVGRMELRKGVVPMLAACDRLWQSGEQFKILMVGGDTDFYTRGMSVGDYLRQCYGHWVDAGFLHFTGNLPPEECARQVALARAVLVPSLYENFPLTCVEAMHAGKPVIASSAGGQAEMVGGAECGRIFDWSESGSLERSIKEILSMSTAEIQATGRRARAKIQSMTAYENVLPRRMEVFEALKKRAADKRIFPSVNQFDPWPVLRERGPVESGAEAGLLSVVIPFYNMGRYIDETLQSALNSTYRPLEIVIVNDGSNDQPSINKLREVEATGPAEVRVVHTENMGLASARNTGAAHARGEFLALLDADDLVEPDFYGRAIKILNQYDNVSLVYAWVRYFDAAHGCFIAYNLEFPFLLAHNMLAAICVLKKADFINFARNNPKMLYGLEDYESWISLYESGRLGVCIPEFLTSYRVRTDSMIRGMNDNQVLRMYDEITRLHAESYQRYGTELFSLLNTNGASYTWNSPGNNWQSAELRARHLEREIATLNDQLARIQYLAADAGYISDAGDIEDIGIKKSLHSLGKGLKRKSRQLFAKFANR</sequence>